<dbReference type="OrthoDB" id="4869908at2"/>
<evidence type="ECO:0000313" key="3">
    <source>
        <dbReference type="Proteomes" id="UP000239209"/>
    </source>
</evidence>
<dbReference type="EMBL" id="PVZG01000014">
    <property type="protein sequence ID" value="PRY24022.1"/>
    <property type="molecule type" value="Genomic_DNA"/>
</dbReference>
<comment type="caution">
    <text evidence="2">The sequence shown here is derived from an EMBL/GenBank/DDBJ whole genome shotgun (WGS) entry which is preliminary data.</text>
</comment>
<feature type="compositionally biased region" description="Low complexity" evidence="1">
    <location>
        <begin position="1"/>
        <end position="10"/>
    </location>
</feature>
<accession>A0A2T0RSA6</accession>
<evidence type="ECO:0000313" key="2">
    <source>
        <dbReference type="EMBL" id="PRY24022.1"/>
    </source>
</evidence>
<gene>
    <name evidence="2" type="ORF">CLV70_114155</name>
</gene>
<evidence type="ECO:0000256" key="1">
    <source>
        <dbReference type="SAM" id="MobiDB-lite"/>
    </source>
</evidence>
<keyword evidence="3" id="KW-1185">Reference proteome</keyword>
<organism evidence="2 3">
    <name type="scientific">Pseudosporangium ferrugineum</name>
    <dbReference type="NCBI Taxonomy" id="439699"/>
    <lineage>
        <taxon>Bacteria</taxon>
        <taxon>Bacillati</taxon>
        <taxon>Actinomycetota</taxon>
        <taxon>Actinomycetes</taxon>
        <taxon>Micromonosporales</taxon>
        <taxon>Micromonosporaceae</taxon>
        <taxon>Pseudosporangium</taxon>
    </lineage>
</organism>
<dbReference type="AlphaFoldDB" id="A0A2T0RSA6"/>
<dbReference type="Proteomes" id="UP000239209">
    <property type="component" value="Unassembled WGS sequence"/>
</dbReference>
<dbReference type="RefSeq" id="WP_146164169.1">
    <property type="nucleotide sequence ID" value="NZ_PVZG01000014.1"/>
</dbReference>
<protein>
    <submittedName>
        <fullName evidence="2">Uncharacterized protein</fullName>
    </submittedName>
</protein>
<name>A0A2T0RSA6_9ACTN</name>
<proteinExistence type="predicted"/>
<feature type="region of interest" description="Disordered" evidence="1">
    <location>
        <begin position="1"/>
        <end position="22"/>
    </location>
</feature>
<reference evidence="2 3" key="1">
    <citation type="submission" date="2018-03" db="EMBL/GenBank/DDBJ databases">
        <title>Genomic Encyclopedia of Archaeal and Bacterial Type Strains, Phase II (KMG-II): from individual species to whole genera.</title>
        <authorList>
            <person name="Goeker M."/>
        </authorList>
    </citation>
    <scope>NUCLEOTIDE SEQUENCE [LARGE SCALE GENOMIC DNA]</scope>
    <source>
        <strain evidence="2 3">DSM 45348</strain>
    </source>
</reference>
<sequence>MTTTLSTTPTGRPDQRRPDCPGWCTRTHDEASDETVMHESMAVAVSGIQVQVNRLLGSETDRCYVTGEADLTFDEVRELRDRLSEMLVLMGGELDDLHTTFQAMVVAAFGPDDNPGDPLAFQAMLTLAAKEAAKRK</sequence>